<evidence type="ECO:0008006" key="4">
    <source>
        <dbReference type="Google" id="ProtNLM"/>
    </source>
</evidence>
<dbReference type="Proteomes" id="UP000054538">
    <property type="component" value="Unassembled WGS sequence"/>
</dbReference>
<evidence type="ECO:0000313" key="2">
    <source>
        <dbReference type="EMBL" id="KIK97307.1"/>
    </source>
</evidence>
<dbReference type="HOGENOM" id="CLU_403373_0_0_1"/>
<feature type="compositionally biased region" description="Low complexity" evidence="1">
    <location>
        <begin position="326"/>
        <end position="335"/>
    </location>
</feature>
<dbReference type="EMBL" id="KN824942">
    <property type="protein sequence ID" value="KIK97307.1"/>
    <property type="molecule type" value="Genomic_DNA"/>
</dbReference>
<feature type="region of interest" description="Disordered" evidence="1">
    <location>
        <begin position="413"/>
        <end position="447"/>
    </location>
</feature>
<sequence length="682" mass="71708">MNVNLDVLELIFAHLEGSDLVSSSLVSRSFLAGVIPSLYSRIEYTSKHSKRFSEIISPFATVSTHKHLSVHVKRIAVHSAPALQPSSLPINPIFLKDLAQAVCVASNLRSFTCTVNILPPLLPHLKDKPRLQHLRVYAPPIGSRQMNVLQEVRALQSLSLDFPTCNVIDAMSKWVGGMQNTLTHLTIFMSQDIDASVLDNTLAQLHRLRGLHVIGCSRVTHTVVLKALSHTPDLRELSFTIFPTQETSLPPLTYPMPLLTHLSLDIRASHPALQSLIARLVSRLAPRDALAICGAWIGEIKSGSERNATGGEGDHPGGGAGGAGGAFAPFGPNFHVVHHHGHMHGHGPGHGQGNEPPPLPLLTAPALVGPNQHPDANPGPNIPPADPVTNPPNPNPVPGFNIFGFPFTFLPNNPNPVPAPDPNLPHPVPADPHPDPDPHAPPTLVASLPPTLTSLHLPQLSPAALTDIVKRCEELGVLGMATGSGFSSSPSARRGGVGVVGGVGRERAGTGVKQEIRTLADILSGAKELREIILDTSGSLDRASATASGAGIGGGADVDAEGGAGARILNGSRGMGRGGQRSGALLTSAAVRMLMKEAPMLRRVVGEGRVWESSDPNSTSTPHFLRGNPVNLTLSKSRPAPGVGGHHTHGPPGFGGHGGHGQVEVGNEHWFWLADGGMGIRV</sequence>
<feature type="compositionally biased region" description="Gly residues" evidence="1">
    <location>
        <begin position="316"/>
        <end position="325"/>
    </location>
</feature>
<gene>
    <name evidence="2" type="ORF">PAXRUDRAFT_825067</name>
</gene>
<dbReference type="InterPro" id="IPR032675">
    <property type="entry name" value="LRR_dom_sf"/>
</dbReference>
<name>A0A0D0DGX7_9AGAM</name>
<evidence type="ECO:0000313" key="3">
    <source>
        <dbReference type="Proteomes" id="UP000054538"/>
    </source>
</evidence>
<feature type="compositionally biased region" description="Basic residues" evidence="1">
    <location>
        <begin position="336"/>
        <end position="347"/>
    </location>
</feature>
<accession>A0A0D0DGX7</accession>
<proteinExistence type="predicted"/>
<dbReference type="InParanoid" id="A0A0D0DGX7"/>
<dbReference type="OrthoDB" id="3005567at2759"/>
<keyword evidence="3" id="KW-1185">Reference proteome</keyword>
<feature type="compositionally biased region" description="Gly residues" evidence="1">
    <location>
        <begin position="652"/>
        <end position="661"/>
    </location>
</feature>
<dbReference type="STRING" id="930991.A0A0D0DGX7"/>
<reference evidence="2 3" key="1">
    <citation type="submission" date="2014-04" db="EMBL/GenBank/DDBJ databases">
        <authorList>
            <consortium name="DOE Joint Genome Institute"/>
            <person name="Kuo A."/>
            <person name="Kohler A."/>
            <person name="Jargeat P."/>
            <person name="Nagy L.G."/>
            <person name="Floudas D."/>
            <person name="Copeland A."/>
            <person name="Barry K.W."/>
            <person name="Cichocki N."/>
            <person name="Veneault-Fourrey C."/>
            <person name="LaButti K."/>
            <person name="Lindquist E.A."/>
            <person name="Lipzen A."/>
            <person name="Lundell T."/>
            <person name="Morin E."/>
            <person name="Murat C."/>
            <person name="Sun H."/>
            <person name="Tunlid A."/>
            <person name="Henrissat B."/>
            <person name="Grigoriev I.V."/>
            <person name="Hibbett D.S."/>
            <person name="Martin F."/>
            <person name="Nordberg H.P."/>
            <person name="Cantor M.N."/>
            <person name="Hua S.X."/>
        </authorList>
    </citation>
    <scope>NUCLEOTIDE SEQUENCE [LARGE SCALE GENOMIC DNA]</scope>
    <source>
        <strain evidence="2 3">Ve08.2h10</strain>
    </source>
</reference>
<protein>
    <recommendedName>
        <fullName evidence="4">F-box domain-containing protein</fullName>
    </recommendedName>
</protein>
<dbReference type="Gene3D" id="3.80.10.10">
    <property type="entry name" value="Ribonuclease Inhibitor"/>
    <property type="match status" value="1"/>
</dbReference>
<feature type="region of interest" description="Disordered" evidence="1">
    <location>
        <begin position="636"/>
        <end position="661"/>
    </location>
</feature>
<feature type="compositionally biased region" description="Pro residues" evidence="1">
    <location>
        <begin position="413"/>
        <end position="431"/>
    </location>
</feature>
<feature type="compositionally biased region" description="Pro residues" evidence="1">
    <location>
        <begin position="380"/>
        <end position="393"/>
    </location>
</feature>
<reference evidence="3" key="2">
    <citation type="submission" date="2015-01" db="EMBL/GenBank/DDBJ databases">
        <title>Evolutionary Origins and Diversification of the Mycorrhizal Mutualists.</title>
        <authorList>
            <consortium name="DOE Joint Genome Institute"/>
            <consortium name="Mycorrhizal Genomics Consortium"/>
            <person name="Kohler A."/>
            <person name="Kuo A."/>
            <person name="Nagy L.G."/>
            <person name="Floudas D."/>
            <person name="Copeland A."/>
            <person name="Barry K.W."/>
            <person name="Cichocki N."/>
            <person name="Veneault-Fourrey C."/>
            <person name="LaButti K."/>
            <person name="Lindquist E.A."/>
            <person name="Lipzen A."/>
            <person name="Lundell T."/>
            <person name="Morin E."/>
            <person name="Murat C."/>
            <person name="Riley R."/>
            <person name="Ohm R."/>
            <person name="Sun H."/>
            <person name="Tunlid A."/>
            <person name="Henrissat B."/>
            <person name="Grigoriev I.V."/>
            <person name="Hibbett D.S."/>
            <person name="Martin F."/>
        </authorList>
    </citation>
    <scope>NUCLEOTIDE SEQUENCE [LARGE SCALE GENOMIC DNA]</scope>
    <source>
        <strain evidence="3">Ve08.2h10</strain>
    </source>
</reference>
<feature type="region of interest" description="Disordered" evidence="1">
    <location>
        <begin position="306"/>
        <end position="393"/>
    </location>
</feature>
<organism evidence="2 3">
    <name type="scientific">Paxillus rubicundulus Ve08.2h10</name>
    <dbReference type="NCBI Taxonomy" id="930991"/>
    <lineage>
        <taxon>Eukaryota</taxon>
        <taxon>Fungi</taxon>
        <taxon>Dikarya</taxon>
        <taxon>Basidiomycota</taxon>
        <taxon>Agaricomycotina</taxon>
        <taxon>Agaricomycetes</taxon>
        <taxon>Agaricomycetidae</taxon>
        <taxon>Boletales</taxon>
        <taxon>Paxilineae</taxon>
        <taxon>Paxillaceae</taxon>
        <taxon>Paxillus</taxon>
    </lineage>
</organism>
<dbReference type="SUPFAM" id="SSF52047">
    <property type="entry name" value="RNI-like"/>
    <property type="match status" value="1"/>
</dbReference>
<dbReference type="AlphaFoldDB" id="A0A0D0DGX7"/>
<evidence type="ECO:0000256" key="1">
    <source>
        <dbReference type="SAM" id="MobiDB-lite"/>
    </source>
</evidence>